<dbReference type="EMBL" id="KZ824674">
    <property type="protein sequence ID" value="RAK73957.1"/>
    <property type="molecule type" value="Genomic_DNA"/>
</dbReference>
<evidence type="ECO:0000313" key="1">
    <source>
        <dbReference type="EMBL" id="RAK73957.1"/>
    </source>
</evidence>
<dbReference type="VEuPathDB" id="FungiDB:BO72DRAFT_451286"/>
<dbReference type="AlphaFoldDB" id="A0A8G1RHF1"/>
<dbReference type="GeneID" id="63862785"/>
<dbReference type="Proteomes" id="UP000249789">
    <property type="component" value="Unassembled WGS sequence"/>
</dbReference>
<gene>
    <name evidence="1" type="ORF">BO72DRAFT_451286</name>
</gene>
<protein>
    <submittedName>
        <fullName evidence="1">Uncharacterized protein</fullName>
    </submittedName>
</protein>
<proteinExistence type="predicted"/>
<name>A0A8G1RHF1_9EURO</name>
<sequence>MNDRQHGAHRAHEPNEGVTDHSACILRCYAGHDNQPTALVIGCPRHPGRGSEGLKPRHAILALRLRGLCHESRPCGAGDRPVLTQMPSMSWSRAQSETRDHTTYTEVKRDQGLRSLRIGCDPPIWSKRGRSHQSNHALPQGMAASVLFALALSRCCTSHLTPTLFSALTLFSHD</sequence>
<dbReference type="RefSeq" id="XP_040797967.1">
    <property type="nucleotide sequence ID" value="XM_040945452.1"/>
</dbReference>
<accession>A0A8G1RHF1</accession>
<evidence type="ECO:0000313" key="2">
    <source>
        <dbReference type="Proteomes" id="UP000249789"/>
    </source>
</evidence>
<reference evidence="1 2" key="1">
    <citation type="submission" date="2018-02" db="EMBL/GenBank/DDBJ databases">
        <title>The genomes of Aspergillus section Nigri reveals drivers in fungal speciation.</title>
        <authorList>
            <consortium name="DOE Joint Genome Institute"/>
            <person name="Vesth T.C."/>
            <person name="Nybo J."/>
            <person name="Theobald S."/>
            <person name="Brandl J."/>
            <person name="Frisvad J.C."/>
            <person name="Nielsen K.F."/>
            <person name="Lyhne E.K."/>
            <person name="Kogle M.E."/>
            <person name="Kuo A."/>
            <person name="Riley R."/>
            <person name="Clum A."/>
            <person name="Nolan M."/>
            <person name="Lipzen A."/>
            <person name="Salamov A."/>
            <person name="Henrissat B."/>
            <person name="Wiebenga A."/>
            <person name="De vries R.P."/>
            <person name="Grigoriev I.V."/>
            <person name="Mortensen U.H."/>
            <person name="Andersen M.R."/>
            <person name="Baker S.E."/>
        </authorList>
    </citation>
    <scope>NUCLEOTIDE SEQUENCE [LARGE SCALE GENOMIC DNA]</scope>
    <source>
        <strain evidence="1 2">CBS 313.89</strain>
    </source>
</reference>
<organism evidence="1 2">
    <name type="scientific">Aspergillus fijiensis CBS 313.89</name>
    <dbReference type="NCBI Taxonomy" id="1448319"/>
    <lineage>
        <taxon>Eukaryota</taxon>
        <taxon>Fungi</taxon>
        <taxon>Dikarya</taxon>
        <taxon>Ascomycota</taxon>
        <taxon>Pezizomycotina</taxon>
        <taxon>Eurotiomycetes</taxon>
        <taxon>Eurotiomycetidae</taxon>
        <taxon>Eurotiales</taxon>
        <taxon>Aspergillaceae</taxon>
        <taxon>Aspergillus</taxon>
    </lineage>
</organism>
<keyword evidence="2" id="KW-1185">Reference proteome</keyword>